<keyword evidence="8 10" id="KW-0496">Mitochondrion</keyword>
<evidence type="ECO:0000256" key="8">
    <source>
        <dbReference type="ARBA" id="ARBA00023128"/>
    </source>
</evidence>
<evidence type="ECO:0000313" key="12">
    <source>
        <dbReference type="EMBL" id="RMX37347.1"/>
    </source>
</evidence>
<comment type="similarity">
    <text evidence="2 10">Belongs to the Tom20 family.</text>
</comment>
<dbReference type="Gene3D" id="1.20.960.10">
    <property type="entry name" value="Mitochondrial outer membrane translocase complex, subunit Tom20 domain"/>
    <property type="match status" value="1"/>
</dbReference>
<dbReference type="STRING" id="46731.A0A3M6T7F5"/>
<dbReference type="Pfam" id="PF02064">
    <property type="entry name" value="MAS20"/>
    <property type="match status" value="1"/>
</dbReference>
<evidence type="ECO:0000313" key="13">
    <source>
        <dbReference type="Proteomes" id="UP000275408"/>
    </source>
</evidence>
<dbReference type="InterPro" id="IPR002056">
    <property type="entry name" value="MAS20"/>
</dbReference>
<dbReference type="PANTHER" id="PTHR12430:SF0">
    <property type="entry name" value="TRANSLOCASE OF OUTER MITOCHONDRIAL MEMBRANE 20"/>
    <property type="match status" value="1"/>
</dbReference>
<evidence type="ECO:0008006" key="14">
    <source>
        <dbReference type="Google" id="ProtNLM"/>
    </source>
</evidence>
<keyword evidence="5 10" id="KW-1000">Mitochondrion outer membrane</keyword>
<proteinExistence type="inferred from homology"/>
<evidence type="ECO:0000256" key="3">
    <source>
        <dbReference type="ARBA" id="ARBA00022448"/>
    </source>
</evidence>
<dbReference type="InterPro" id="IPR023392">
    <property type="entry name" value="Tom20_dom_sf"/>
</dbReference>
<keyword evidence="3" id="KW-0813">Transport</keyword>
<keyword evidence="4 11" id="KW-0812">Transmembrane</keyword>
<keyword evidence="6" id="KW-0653">Protein transport</keyword>
<protein>
    <recommendedName>
        <fullName evidence="14">Mitochondrial import receptor subunit TOM20 homolog</fullName>
    </recommendedName>
</protein>
<dbReference type="OrthoDB" id="2154253at2759"/>
<keyword evidence="13" id="KW-1185">Reference proteome</keyword>
<dbReference type="GO" id="GO:0006605">
    <property type="term" value="P:protein targeting"/>
    <property type="evidence" value="ECO:0007669"/>
    <property type="project" value="InterPro"/>
</dbReference>
<dbReference type="AlphaFoldDB" id="A0A3M6T7F5"/>
<keyword evidence="7 11" id="KW-1133">Transmembrane helix</keyword>
<dbReference type="GO" id="GO:0016031">
    <property type="term" value="P:tRNA import into mitochondrion"/>
    <property type="evidence" value="ECO:0007669"/>
    <property type="project" value="TreeGrafter"/>
</dbReference>
<reference evidence="12 13" key="1">
    <citation type="journal article" date="2018" name="Sci. Rep.">
        <title>Comparative analysis of the Pocillopora damicornis genome highlights role of immune system in coral evolution.</title>
        <authorList>
            <person name="Cunning R."/>
            <person name="Bay R.A."/>
            <person name="Gillette P."/>
            <person name="Baker A.C."/>
            <person name="Traylor-Knowles N."/>
        </authorList>
    </citation>
    <scope>NUCLEOTIDE SEQUENCE [LARGE SCALE GENOMIC DNA]</scope>
    <source>
        <strain evidence="12">RSMAS</strain>
        <tissue evidence="12">Whole animal</tissue>
    </source>
</reference>
<evidence type="ECO:0000256" key="4">
    <source>
        <dbReference type="ARBA" id="ARBA00022692"/>
    </source>
</evidence>
<dbReference type="GO" id="GO:0030943">
    <property type="term" value="F:mitochondrion targeting sequence binding"/>
    <property type="evidence" value="ECO:0007669"/>
    <property type="project" value="TreeGrafter"/>
</dbReference>
<evidence type="ECO:0000256" key="11">
    <source>
        <dbReference type="SAM" id="Phobius"/>
    </source>
</evidence>
<comment type="subcellular location">
    <subcellularLocation>
        <location evidence="1">Mitochondrion outer membrane</location>
        <topology evidence="1">Single-pass membrane protein</topology>
    </subcellularLocation>
</comment>
<evidence type="ECO:0000256" key="10">
    <source>
        <dbReference type="PIRNR" id="PIRNR037707"/>
    </source>
</evidence>
<evidence type="ECO:0000256" key="5">
    <source>
        <dbReference type="ARBA" id="ARBA00022787"/>
    </source>
</evidence>
<dbReference type="EMBL" id="RCHS01004153">
    <property type="protein sequence ID" value="RMX37347.1"/>
    <property type="molecule type" value="Genomic_DNA"/>
</dbReference>
<dbReference type="GO" id="GO:0008320">
    <property type="term" value="F:protein transmembrane transporter activity"/>
    <property type="evidence" value="ECO:0007669"/>
    <property type="project" value="TreeGrafter"/>
</dbReference>
<dbReference type="Proteomes" id="UP000275408">
    <property type="component" value="Unassembled WGS sequence"/>
</dbReference>
<accession>A0A3M6T7F5</accession>
<evidence type="ECO:0000256" key="7">
    <source>
        <dbReference type="ARBA" id="ARBA00022989"/>
    </source>
</evidence>
<dbReference type="PRINTS" id="PR01989">
    <property type="entry name" value="EUOM20RECPTR"/>
</dbReference>
<feature type="transmembrane region" description="Helical" evidence="11">
    <location>
        <begin position="6"/>
        <end position="25"/>
    </location>
</feature>
<evidence type="ECO:0000256" key="9">
    <source>
        <dbReference type="ARBA" id="ARBA00023136"/>
    </source>
</evidence>
<dbReference type="PRINTS" id="PR00351">
    <property type="entry name" value="OM20RECEPTOR"/>
</dbReference>
<name>A0A3M6T7F5_POCDA</name>
<dbReference type="SUPFAM" id="SSF47157">
    <property type="entry name" value="Mitochondrial import receptor subunit Tom20"/>
    <property type="match status" value="1"/>
</dbReference>
<keyword evidence="9 10" id="KW-0472">Membrane</keyword>
<dbReference type="PIRSF" id="PIRSF037707">
    <property type="entry name" value="MAS20_rcpt"/>
    <property type="match status" value="1"/>
</dbReference>
<evidence type="ECO:0000256" key="6">
    <source>
        <dbReference type="ARBA" id="ARBA00022927"/>
    </source>
</evidence>
<evidence type="ECO:0000256" key="2">
    <source>
        <dbReference type="ARBA" id="ARBA00005792"/>
    </source>
</evidence>
<dbReference type="GO" id="GO:0005742">
    <property type="term" value="C:mitochondrial outer membrane translocase complex"/>
    <property type="evidence" value="ECO:0007669"/>
    <property type="project" value="UniProtKB-UniRule"/>
</dbReference>
<organism evidence="12 13">
    <name type="scientific">Pocillopora damicornis</name>
    <name type="common">Cauliflower coral</name>
    <name type="synonym">Millepora damicornis</name>
    <dbReference type="NCBI Taxonomy" id="46731"/>
    <lineage>
        <taxon>Eukaryota</taxon>
        <taxon>Metazoa</taxon>
        <taxon>Cnidaria</taxon>
        <taxon>Anthozoa</taxon>
        <taxon>Hexacorallia</taxon>
        <taxon>Scleractinia</taxon>
        <taxon>Astrocoeniina</taxon>
        <taxon>Pocilloporidae</taxon>
        <taxon>Pocillopora</taxon>
    </lineage>
</organism>
<dbReference type="GO" id="GO:0006886">
    <property type="term" value="P:intracellular protein transport"/>
    <property type="evidence" value="ECO:0007669"/>
    <property type="project" value="InterPro"/>
</dbReference>
<dbReference type="GO" id="GO:0030150">
    <property type="term" value="P:protein import into mitochondrial matrix"/>
    <property type="evidence" value="ECO:0007669"/>
    <property type="project" value="TreeGrafter"/>
</dbReference>
<evidence type="ECO:0000256" key="1">
    <source>
        <dbReference type="ARBA" id="ARBA00004572"/>
    </source>
</evidence>
<dbReference type="InterPro" id="IPR022422">
    <property type="entry name" value="MAS20_rcpt_metazoan"/>
</dbReference>
<dbReference type="OMA" id="HKRINAP"/>
<gene>
    <name evidence="12" type="ORF">pdam_00015455</name>
</gene>
<sequence length="146" mass="16581">MSSRLIAGIVAGICGTFFLGYCIYFDKKRRSDPLYKQKLLERRRQAKLAQKEEDTKNRAPDKTDAAAVQQYFMEEVQQGEELLTHGEYEQAVKHLTNAVLVCGQPQQLLQLFQNTLPPNVFQMLVENLNGLPTGMKEKSEEGDSLD</sequence>
<dbReference type="PANTHER" id="PTHR12430">
    <property type="entry name" value="MITOCHONDRIAL IMPORT RECEPTOR SUBUNIT TOM20"/>
    <property type="match status" value="1"/>
</dbReference>
<comment type="caution">
    <text evidence="12">The sequence shown here is derived from an EMBL/GenBank/DDBJ whole genome shotgun (WGS) entry which is preliminary data.</text>
</comment>